<keyword evidence="2" id="KW-0808">Transferase</keyword>
<evidence type="ECO:0000259" key="1">
    <source>
        <dbReference type="Pfam" id="PF13649"/>
    </source>
</evidence>
<dbReference type="GO" id="GO:0032259">
    <property type="term" value="P:methylation"/>
    <property type="evidence" value="ECO:0007669"/>
    <property type="project" value="UniProtKB-KW"/>
</dbReference>
<proteinExistence type="predicted"/>
<dbReference type="InterPro" id="IPR029063">
    <property type="entry name" value="SAM-dependent_MTases_sf"/>
</dbReference>
<name>A0A832DLK6_9BACT</name>
<dbReference type="GO" id="GO:0008168">
    <property type="term" value="F:methyltransferase activity"/>
    <property type="evidence" value="ECO:0007669"/>
    <property type="project" value="UniProtKB-KW"/>
</dbReference>
<dbReference type="Pfam" id="PF13649">
    <property type="entry name" value="Methyltransf_25"/>
    <property type="match status" value="1"/>
</dbReference>
<accession>A0A832DLK6</accession>
<dbReference type="AlphaFoldDB" id="A0A832DLK6"/>
<dbReference type="SUPFAM" id="SSF53335">
    <property type="entry name" value="S-adenosyl-L-methionine-dependent methyltransferases"/>
    <property type="match status" value="1"/>
</dbReference>
<evidence type="ECO:0000313" key="2">
    <source>
        <dbReference type="EMBL" id="HGT46986.1"/>
    </source>
</evidence>
<organism evidence="2">
    <name type="scientific">Ignavibacterium album</name>
    <dbReference type="NCBI Taxonomy" id="591197"/>
    <lineage>
        <taxon>Bacteria</taxon>
        <taxon>Pseudomonadati</taxon>
        <taxon>Ignavibacteriota</taxon>
        <taxon>Ignavibacteria</taxon>
        <taxon>Ignavibacteriales</taxon>
        <taxon>Ignavibacteriaceae</taxon>
        <taxon>Ignavibacterium</taxon>
    </lineage>
</organism>
<keyword evidence="2" id="KW-0489">Methyltransferase</keyword>
<sequence length="240" mass="28142">MKDNYKYVSDVYNQLMSKVDYKFWANYLIKLSSLYIKKNSKVLELAAGNCTLAEILSNHFTDYIATDISLSMLKKNKSKSLKKICCDMTLIPFKIKFDLIICAFDSVNYLTNKKLISKLFLEVQKILSDDGIILFDAALERNSIKHQKFAMKSGQQNSVIFNRQSIYLHSSRIHKNIFEIIYPDGKKVREVHRQKIYPLEYYFDVLEKSGLYVVECFNAFTFRDCKPNDLRAQFVLKRKI</sequence>
<comment type="caution">
    <text evidence="2">The sequence shown here is derived from an EMBL/GenBank/DDBJ whole genome shotgun (WGS) entry which is preliminary data.</text>
</comment>
<feature type="domain" description="Methyltransferase" evidence="1">
    <location>
        <begin position="42"/>
        <end position="131"/>
    </location>
</feature>
<dbReference type="Gene3D" id="3.40.50.150">
    <property type="entry name" value="Vaccinia Virus protein VP39"/>
    <property type="match status" value="1"/>
</dbReference>
<protein>
    <submittedName>
        <fullName evidence="2">Class I SAM-dependent methyltransferase</fullName>
    </submittedName>
</protein>
<dbReference type="EMBL" id="DSVI01000004">
    <property type="protein sequence ID" value="HGT46986.1"/>
    <property type="molecule type" value="Genomic_DNA"/>
</dbReference>
<dbReference type="Gene3D" id="2.20.25.110">
    <property type="entry name" value="S-adenosyl-L-methionine-dependent methyltransferases"/>
    <property type="match status" value="1"/>
</dbReference>
<dbReference type="InterPro" id="IPR041698">
    <property type="entry name" value="Methyltransf_25"/>
</dbReference>
<reference evidence="2" key="1">
    <citation type="journal article" date="2020" name="mSystems">
        <title>Genome- and Community-Level Interaction Insights into Carbon Utilization and Element Cycling Functions of Hydrothermarchaeota in Hydrothermal Sediment.</title>
        <authorList>
            <person name="Zhou Z."/>
            <person name="Liu Y."/>
            <person name="Xu W."/>
            <person name="Pan J."/>
            <person name="Luo Z.H."/>
            <person name="Li M."/>
        </authorList>
    </citation>
    <scope>NUCLEOTIDE SEQUENCE [LARGE SCALE GENOMIC DNA]</scope>
    <source>
        <strain evidence="2">SpSt-500</strain>
    </source>
</reference>
<gene>
    <name evidence="2" type="ORF">ENS56_03015</name>
</gene>